<feature type="transmembrane region" description="Helical" evidence="8">
    <location>
        <begin position="57"/>
        <end position="75"/>
    </location>
</feature>
<dbReference type="SUPFAM" id="SSF116726">
    <property type="entry name" value="TrkA C-terminal domain-like"/>
    <property type="match status" value="1"/>
</dbReference>
<dbReference type="HOGENOM" id="CLU_035023_3_0_11"/>
<organism evidence="10 11">
    <name type="scientific">Corynebacterium vitaeruminis DSM 20294</name>
    <dbReference type="NCBI Taxonomy" id="1224164"/>
    <lineage>
        <taxon>Bacteria</taxon>
        <taxon>Bacillati</taxon>
        <taxon>Actinomycetota</taxon>
        <taxon>Actinomycetes</taxon>
        <taxon>Mycobacteriales</taxon>
        <taxon>Corynebacteriaceae</taxon>
        <taxon>Corynebacterium</taxon>
    </lineage>
</organism>
<feature type="transmembrane region" description="Helical" evidence="8">
    <location>
        <begin position="357"/>
        <end position="377"/>
    </location>
</feature>
<dbReference type="STRING" id="1224164.B843_02570"/>
<dbReference type="InterPro" id="IPR006037">
    <property type="entry name" value="RCK_C"/>
</dbReference>
<proteinExistence type="inferred from homology"/>
<evidence type="ECO:0000313" key="10">
    <source>
        <dbReference type="EMBL" id="AHI21905.1"/>
    </source>
</evidence>
<dbReference type="EMBL" id="CP004353">
    <property type="protein sequence ID" value="AHI21905.1"/>
    <property type="molecule type" value="Genomic_DNA"/>
</dbReference>
<dbReference type="PANTHER" id="PTHR30445">
    <property type="entry name" value="K(+)_H(+) ANTIPORTER SUBUNIT KHTT"/>
    <property type="match status" value="1"/>
</dbReference>
<dbReference type="eggNOG" id="COG2985">
    <property type="taxonomic scope" value="Bacteria"/>
</dbReference>
<dbReference type="RefSeq" id="WP_025251963.1">
    <property type="nucleotide sequence ID" value="NZ_CP004353.1"/>
</dbReference>
<dbReference type="Gene3D" id="3.30.70.1450">
    <property type="entry name" value="Regulator of K+ conductance, C-terminal domain"/>
    <property type="match status" value="1"/>
</dbReference>
<evidence type="ECO:0000256" key="5">
    <source>
        <dbReference type="ARBA" id="ARBA00022692"/>
    </source>
</evidence>
<feature type="transmembrane region" description="Helical" evidence="8">
    <location>
        <begin position="383"/>
        <end position="401"/>
    </location>
</feature>
<evidence type="ECO:0000256" key="4">
    <source>
        <dbReference type="ARBA" id="ARBA00022475"/>
    </source>
</evidence>
<feature type="transmembrane region" description="Helical" evidence="8">
    <location>
        <begin position="87"/>
        <end position="108"/>
    </location>
</feature>
<dbReference type="GO" id="GO:0005886">
    <property type="term" value="C:plasma membrane"/>
    <property type="evidence" value="ECO:0007669"/>
    <property type="project" value="UniProtKB-SubCell"/>
</dbReference>
<dbReference type="GO" id="GO:0006813">
    <property type="term" value="P:potassium ion transport"/>
    <property type="evidence" value="ECO:0007669"/>
    <property type="project" value="InterPro"/>
</dbReference>
<dbReference type="Proteomes" id="UP000019222">
    <property type="component" value="Chromosome"/>
</dbReference>
<keyword evidence="4" id="KW-1003">Cell membrane</keyword>
<feature type="transmembrane region" description="Helical" evidence="8">
    <location>
        <begin position="422"/>
        <end position="439"/>
    </location>
</feature>
<dbReference type="Pfam" id="PF02080">
    <property type="entry name" value="TrkA_C"/>
    <property type="match status" value="1"/>
</dbReference>
<dbReference type="InterPro" id="IPR050144">
    <property type="entry name" value="AAE_transporter"/>
</dbReference>
<feature type="transmembrane region" description="Helical" evidence="8">
    <location>
        <begin position="512"/>
        <end position="533"/>
    </location>
</feature>
<dbReference type="PROSITE" id="PS01054">
    <property type="entry name" value="TRANSALDOLASE_1"/>
    <property type="match status" value="1"/>
</dbReference>
<feature type="transmembrane region" description="Helical" evidence="8">
    <location>
        <begin position="28"/>
        <end position="45"/>
    </location>
</feature>
<dbReference type="PROSITE" id="PS51202">
    <property type="entry name" value="RCK_C"/>
    <property type="match status" value="1"/>
</dbReference>
<evidence type="ECO:0000256" key="7">
    <source>
        <dbReference type="ARBA" id="ARBA00023136"/>
    </source>
</evidence>
<sequence>MISFLVGQPLLTIILILAVGLALGKVRVLGISLGAAAVLFVALALSTIEPDLQLPPLLYQLGLAMFVYAIGLTAGSEFFSEFRHRGWRLSLFMVALLAAMVGLSAVFAKVLGLSAPLGTGMFAGALTSTPGMAAVVAMLNDMDPSVASEPVVSYSLAYPGAVIGTILVAAIGAKVLKVDHVKDAADEGMISEPLEWAAVRIGAGISGTVAQLPDIAGADIIATRVVHSASHHVLAAPTDRVHEGQVLIINGTPEALQTAVAALGELAQVELANTDLEYRRLTVSNKNIVGHRIGDLDTVRSGFIIARLRRGDTDVVPDADDILQYSDRVRVIAPPNRMDEVKKFLGDSEKSLADVDLLPFFLGLLGGLLIGLIPIPLPGGNTLSLGFGGGPIVAGLILGWLNRSGRVQWQLPYHANRTISTFGLAIFLAGVGTSAGVGFRSALTDPNSLKVMAAGFVVTVVSALVCATVCMPLFKLRWDEAMGVAAGATTNPAMISYINGQTGTDLAMRGYATVYPTAMIGKIIACQVLLLLLL</sequence>
<feature type="transmembrane region" description="Helical" evidence="8">
    <location>
        <begin position="151"/>
        <end position="173"/>
    </location>
</feature>
<feature type="transmembrane region" description="Helical" evidence="8">
    <location>
        <begin position="451"/>
        <end position="474"/>
    </location>
</feature>
<evidence type="ECO:0000313" key="11">
    <source>
        <dbReference type="Proteomes" id="UP000019222"/>
    </source>
</evidence>
<dbReference type="NCBIfam" id="TIGR01625">
    <property type="entry name" value="YidE_YbjL_dupl"/>
    <property type="match status" value="2"/>
</dbReference>
<name>W5XZ36_9CORY</name>
<evidence type="ECO:0000256" key="6">
    <source>
        <dbReference type="ARBA" id="ARBA00022989"/>
    </source>
</evidence>
<reference evidence="10 11" key="1">
    <citation type="submission" date="2013-02" db="EMBL/GenBank/DDBJ databases">
        <title>The complete genome sequence of Corynebacterium vitaeruminis DSM 20294.</title>
        <authorList>
            <person name="Ruckert C."/>
            <person name="Albersmeier A."/>
            <person name="Kalinowski J."/>
        </authorList>
    </citation>
    <scope>NUCLEOTIDE SEQUENCE [LARGE SCALE GENOMIC DNA]</scope>
    <source>
        <strain evidence="11">ATCC 10234</strain>
    </source>
</reference>
<dbReference type="InterPro" id="IPR006512">
    <property type="entry name" value="YidE_YbjL"/>
</dbReference>
<dbReference type="Pfam" id="PF06826">
    <property type="entry name" value="Asp-Al_Ex"/>
    <property type="match status" value="2"/>
</dbReference>
<comment type="similarity">
    <text evidence="2">Belongs to the AAE transporter (TC 2.A.81) family.</text>
</comment>
<keyword evidence="11" id="KW-1185">Reference proteome</keyword>
<dbReference type="GO" id="GO:0005975">
    <property type="term" value="P:carbohydrate metabolic process"/>
    <property type="evidence" value="ECO:0007669"/>
    <property type="project" value="InterPro"/>
</dbReference>
<protein>
    <recommendedName>
        <fullName evidence="9">RCK C-terminal domain-containing protein</fullName>
    </recommendedName>
</protein>
<comment type="subcellular location">
    <subcellularLocation>
        <location evidence="1">Cell membrane</location>
        <topology evidence="1">Multi-pass membrane protein</topology>
    </subcellularLocation>
</comment>
<evidence type="ECO:0000256" key="2">
    <source>
        <dbReference type="ARBA" id="ARBA00009854"/>
    </source>
</evidence>
<keyword evidence="7 8" id="KW-0472">Membrane</keyword>
<keyword evidence="5 8" id="KW-0812">Transmembrane</keyword>
<evidence type="ECO:0000256" key="1">
    <source>
        <dbReference type="ARBA" id="ARBA00004651"/>
    </source>
</evidence>
<dbReference type="eggNOG" id="COG0569">
    <property type="taxonomic scope" value="Bacteria"/>
</dbReference>
<gene>
    <name evidence="10" type="ORF">B843_02570</name>
</gene>
<dbReference type="InterPro" id="IPR036721">
    <property type="entry name" value="RCK_C_sf"/>
</dbReference>
<dbReference type="PATRIC" id="fig|1224164.3.peg.506"/>
<dbReference type="GO" id="GO:0008324">
    <property type="term" value="F:monoatomic cation transmembrane transporter activity"/>
    <property type="evidence" value="ECO:0007669"/>
    <property type="project" value="InterPro"/>
</dbReference>
<evidence type="ECO:0000259" key="9">
    <source>
        <dbReference type="PROSITE" id="PS51202"/>
    </source>
</evidence>
<accession>W5XZ36</accession>
<keyword evidence="3" id="KW-0813">Transport</keyword>
<keyword evidence="6 8" id="KW-1133">Transmembrane helix</keyword>
<evidence type="ECO:0000256" key="8">
    <source>
        <dbReference type="SAM" id="Phobius"/>
    </source>
</evidence>
<dbReference type="PANTHER" id="PTHR30445:SF3">
    <property type="entry name" value="TRANSPORT PROTEIN YIDE-RELATED"/>
    <property type="match status" value="1"/>
</dbReference>
<dbReference type="InterPro" id="IPR018225">
    <property type="entry name" value="Transaldolase_AS"/>
</dbReference>
<dbReference type="AlphaFoldDB" id="W5XZ36"/>
<feature type="domain" description="RCK C-terminal" evidence="9">
    <location>
        <begin position="266"/>
        <end position="347"/>
    </location>
</feature>
<dbReference type="KEGG" id="cvt:B843_02570"/>
<evidence type="ECO:0000256" key="3">
    <source>
        <dbReference type="ARBA" id="ARBA00022448"/>
    </source>
</evidence>